<dbReference type="EMBL" id="BMJI01000001">
    <property type="protein sequence ID" value="GGC81684.1"/>
    <property type="molecule type" value="Genomic_DNA"/>
</dbReference>
<dbReference type="InterPro" id="IPR011330">
    <property type="entry name" value="Glyco_hydro/deAcase_b/a-brl"/>
</dbReference>
<evidence type="ECO:0000313" key="2">
    <source>
        <dbReference type="Proteomes" id="UP000597761"/>
    </source>
</evidence>
<dbReference type="Proteomes" id="UP000597761">
    <property type="component" value="Unassembled WGS sequence"/>
</dbReference>
<dbReference type="Pfam" id="PF03746">
    <property type="entry name" value="LamB_YcsF"/>
    <property type="match status" value="1"/>
</dbReference>
<dbReference type="SUPFAM" id="SSF88713">
    <property type="entry name" value="Glycoside hydrolase/deacetylase"/>
    <property type="match status" value="1"/>
</dbReference>
<name>A0ABQ1NNN5_9MICC</name>
<dbReference type="Gene3D" id="3.20.20.370">
    <property type="entry name" value="Glycoside hydrolase/deacetylase"/>
    <property type="match status" value="1"/>
</dbReference>
<evidence type="ECO:0000313" key="1">
    <source>
        <dbReference type="EMBL" id="GGC81684.1"/>
    </source>
</evidence>
<dbReference type="InterPro" id="IPR005501">
    <property type="entry name" value="LamB/YcsF/PxpA-like"/>
</dbReference>
<organism evidence="1 2">
    <name type="scientific">Tersicoccus solisilvae</name>
    <dbReference type="NCBI Taxonomy" id="1882339"/>
    <lineage>
        <taxon>Bacteria</taxon>
        <taxon>Bacillati</taxon>
        <taxon>Actinomycetota</taxon>
        <taxon>Actinomycetes</taxon>
        <taxon>Micrococcales</taxon>
        <taxon>Micrococcaceae</taxon>
        <taxon>Tersicoccus</taxon>
    </lineage>
</organism>
<sequence length="244" mass="25910">MTTGPVTINSDLGESIGIHAFGHDEELLDIVDTVNVACGMHAGDPGTMERTVRAAVAAGVTIGAHPGLPDIAGFGRRTMAITAAEGRDLVRYQVGALVGFLDRHGVPLDHLKPHGALFGMCATDEELMRSICDVARQYDVPVYGLAGTAHESVCADAGVRFVPELYVDLDYGPDGMIVVERTPRPRRPEDVRERVFQAVRRGTVTALDGTDIPVHPASVCVHSDLPSAVQVARDVRIALATGAE</sequence>
<dbReference type="NCBIfam" id="NF003814">
    <property type="entry name" value="PRK05406.1-3"/>
    <property type="match status" value="1"/>
</dbReference>
<dbReference type="RefSeq" id="WP_188665925.1">
    <property type="nucleotide sequence ID" value="NZ_BMJI01000001.1"/>
</dbReference>
<proteinExistence type="predicted"/>
<reference evidence="2" key="1">
    <citation type="journal article" date="2019" name="Int. J. Syst. Evol. Microbiol.">
        <title>The Global Catalogue of Microorganisms (GCM) 10K type strain sequencing project: providing services to taxonomists for standard genome sequencing and annotation.</title>
        <authorList>
            <consortium name="The Broad Institute Genomics Platform"/>
            <consortium name="The Broad Institute Genome Sequencing Center for Infectious Disease"/>
            <person name="Wu L."/>
            <person name="Ma J."/>
        </authorList>
    </citation>
    <scope>NUCLEOTIDE SEQUENCE [LARGE SCALE GENOMIC DNA]</scope>
    <source>
        <strain evidence="2">CGMCC 1.15480</strain>
    </source>
</reference>
<protein>
    <submittedName>
        <fullName evidence="1">LamB/YcsF family protein</fullName>
    </submittedName>
</protein>
<keyword evidence="2" id="KW-1185">Reference proteome</keyword>
<comment type="caution">
    <text evidence="1">The sequence shown here is derived from an EMBL/GenBank/DDBJ whole genome shotgun (WGS) entry which is preliminary data.</text>
</comment>
<dbReference type="PANTHER" id="PTHR30292">
    <property type="entry name" value="UNCHARACTERIZED PROTEIN YBGL-RELATED"/>
    <property type="match status" value="1"/>
</dbReference>
<accession>A0ABQ1NNN5</accession>
<dbReference type="PANTHER" id="PTHR30292:SF0">
    <property type="entry name" value="5-OXOPROLINASE SUBUNIT A"/>
    <property type="match status" value="1"/>
</dbReference>
<gene>
    <name evidence="1" type="ORF">GCM10011512_05510</name>
</gene>